<name>H2XU03_CIOIN</name>
<keyword evidence="4 8" id="KW-1133">Transmembrane helix</keyword>
<reference evidence="10" key="3">
    <citation type="submission" date="2025-09" db="UniProtKB">
        <authorList>
            <consortium name="Ensembl"/>
        </authorList>
    </citation>
    <scope>IDENTIFICATION</scope>
</reference>
<dbReference type="Proteomes" id="UP000008144">
    <property type="component" value="Unassembled WGS sequence"/>
</dbReference>
<dbReference type="Ensembl" id="ENSCINT00000030799.1">
    <property type="protein sequence ID" value="ENSCINP00000033137.1"/>
    <property type="gene ID" value="ENSCING00000021421.1"/>
</dbReference>
<sequence length="523" mass="59721">MVKETELNDKDLREELSKYGVAVGPILPTTRGVYVKKLQKLKTENKCPGYQKSTNGNHSDSSTKSNRKLKQTKIARKTFGFSSDESDNEEKLNKGRSYITRKTRRSSPVNQTPPVNQTSSKETKKPIHRKVEGLAEPRRSRRSVTPVSQASVANGYSDDSDEEKWEEVTSVDISTSPYLHHSPRSSLTPRRPLMPQRSIMTSSRLSHSSKIETPLSAVTRNGGKSLRKRKFDSTKDDDNDESASHEYDDSADEVVASAENFEPKNSERNFFSSFKSLFSSRKPGQFANSEVGLQNSWRLHCSVLLPIGTVVFFIILGLLYITMRSDSLVHSERLIDISETLKIDSPKPMAIVNSMYDILSKAAGDKICNYTEASDVLSFNKLKKTVQANEGDFMEALKLIKLNPQWEFVMWKDRKQLLGKDDNVKDVRYLSSLRPFIPTLCRFWRAVEKVLFRVTMVVLAMIIIWLSIIYQQYRARKLNEEKQLMFDLVEKILDVLKKHYETSCTDGDIQPFLPILHARDMII</sequence>
<dbReference type="GO" id="GO:0031490">
    <property type="term" value="F:chromatin DNA binding"/>
    <property type="evidence" value="ECO:0000318"/>
    <property type="project" value="GO_Central"/>
</dbReference>
<dbReference type="HOGENOM" id="CLU_521361_0_0_1"/>
<dbReference type="Pfam" id="PF03020">
    <property type="entry name" value="LEM"/>
    <property type="match status" value="1"/>
</dbReference>
<keyword evidence="2" id="KW-0597">Phosphoprotein</keyword>
<reference evidence="10" key="2">
    <citation type="submission" date="2025-08" db="UniProtKB">
        <authorList>
            <consortium name="Ensembl"/>
        </authorList>
    </citation>
    <scope>IDENTIFICATION</scope>
</reference>
<dbReference type="InterPro" id="IPR041885">
    <property type="entry name" value="MAN1_winged_helix_dom"/>
</dbReference>
<dbReference type="SMART" id="SM00540">
    <property type="entry name" value="LEM"/>
    <property type="match status" value="1"/>
</dbReference>
<evidence type="ECO:0000256" key="1">
    <source>
        <dbReference type="ARBA" id="ARBA00004473"/>
    </source>
</evidence>
<feature type="compositionally biased region" description="Polar residues" evidence="7">
    <location>
        <begin position="198"/>
        <end position="208"/>
    </location>
</feature>
<evidence type="ECO:0000256" key="8">
    <source>
        <dbReference type="SAM" id="Phobius"/>
    </source>
</evidence>
<dbReference type="PROSITE" id="PS50954">
    <property type="entry name" value="LEM"/>
    <property type="match status" value="1"/>
</dbReference>
<evidence type="ECO:0000259" key="9">
    <source>
        <dbReference type="PROSITE" id="PS50954"/>
    </source>
</evidence>
<keyword evidence="5 8" id="KW-0472">Membrane</keyword>
<feature type="compositionally biased region" description="Polar residues" evidence="7">
    <location>
        <begin position="51"/>
        <end position="64"/>
    </location>
</feature>
<organism evidence="10 11">
    <name type="scientific">Ciona intestinalis</name>
    <name type="common">Transparent sea squirt</name>
    <name type="synonym">Ascidia intestinalis</name>
    <dbReference type="NCBI Taxonomy" id="7719"/>
    <lineage>
        <taxon>Eukaryota</taxon>
        <taxon>Metazoa</taxon>
        <taxon>Chordata</taxon>
        <taxon>Tunicata</taxon>
        <taxon>Ascidiacea</taxon>
        <taxon>Phlebobranchia</taxon>
        <taxon>Cionidae</taxon>
        <taxon>Ciona</taxon>
    </lineage>
</organism>
<dbReference type="InterPro" id="IPR003887">
    <property type="entry name" value="LEM_dom"/>
</dbReference>
<feature type="domain" description="LEM" evidence="9">
    <location>
        <begin position="1"/>
        <end position="45"/>
    </location>
</feature>
<evidence type="ECO:0000256" key="6">
    <source>
        <dbReference type="ARBA" id="ARBA00023242"/>
    </source>
</evidence>
<feature type="region of interest" description="Disordered" evidence="7">
    <location>
        <begin position="43"/>
        <end position="169"/>
    </location>
</feature>
<evidence type="ECO:0000256" key="5">
    <source>
        <dbReference type="ARBA" id="ARBA00023136"/>
    </source>
</evidence>
<dbReference type="GO" id="GO:0005637">
    <property type="term" value="C:nuclear inner membrane"/>
    <property type="evidence" value="ECO:0007669"/>
    <property type="project" value="UniProtKB-SubCell"/>
</dbReference>
<keyword evidence="6" id="KW-0539">Nucleus</keyword>
<dbReference type="PANTHER" id="PTHR13428">
    <property type="entry name" value="INNER NUCLEAR MEMBRANE PROTEIN MAN1 LEM DOMAIN CONTAINING PROTEIN"/>
    <property type="match status" value="1"/>
</dbReference>
<dbReference type="GO" id="GO:0006998">
    <property type="term" value="P:nuclear envelope organization"/>
    <property type="evidence" value="ECO:0000318"/>
    <property type="project" value="GO_Central"/>
</dbReference>
<reference evidence="11" key="1">
    <citation type="journal article" date="2002" name="Science">
        <title>The draft genome of Ciona intestinalis: insights into chordate and vertebrate origins.</title>
        <authorList>
            <person name="Dehal P."/>
            <person name="Satou Y."/>
            <person name="Campbell R.K."/>
            <person name="Chapman J."/>
            <person name="Degnan B."/>
            <person name="De Tomaso A."/>
            <person name="Davidson B."/>
            <person name="Di Gregorio A."/>
            <person name="Gelpke M."/>
            <person name="Goodstein D.M."/>
            <person name="Harafuji N."/>
            <person name="Hastings K.E."/>
            <person name="Ho I."/>
            <person name="Hotta K."/>
            <person name="Huang W."/>
            <person name="Kawashima T."/>
            <person name="Lemaire P."/>
            <person name="Martinez D."/>
            <person name="Meinertzhagen I.A."/>
            <person name="Necula S."/>
            <person name="Nonaka M."/>
            <person name="Putnam N."/>
            <person name="Rash S."/>
            <person name="Saiga H."/>
            <person name="Satake M."/>
            <person name="Terry A."/>
            <person name="Yamada L."/>
            <person name="Wang H.G."/>
            <person name="Awazu S."/>
            <person name="Azumi K."/>
            <person name="Boore J."/>
            <person name="Branno M."/>
            <person name="Chin-Bow S."/>
            <person name="DeSantis R."/>
            <person name="Doyle S."/>
            <person name="Francino P."/>
            <person name="Keys D.N."/>
            <person name="Haga S."/>
            <person name="Hayashi H."/>
            <person name="Hino K."/>
            <person name="Imai K.S."/>
            <person name="Inaba K."/>
            <person name="Kano S."/>
            <person name="Kobayashi K."/>
            <person name="Kobayashi M."/>
            <person name="Lee B.I."/>
            <person name="Makabe K.W."/>
            <person name="Manohar C."/>
            <person name="Matassi G."/>
            <person name="Medina M."/>
            <person name="Mochizuki Y."/>
            <person name="Mount S."/>
            <person name="Morishita T."/>
            <person name="Miura S."/>
            <person name="Nakayama A."/>
            <person name="Nishizaka S."/>
            <person name="Nomoto H."/>
            <person name="Ohta F."/>
            <person name="Oishi K."/>
            <person name="Rigoutsos I."/>
            <person name="Sano M."/>
            <person name="Sasaki A."/>
            <person name="Sasakura Y."/>
            <person name="Shoguchi E."/>
            <person name="Shin-i T."/>
            <person name="Spagnuolo A."/>
            <person name="Stainier D."/>
            <person name="Suzuki M.M."/>
            <person name="Tassy O."/>
            <person name="Takatori N."/>
            <person name="Tokuoka M."/>
            <person name="Yagi K."/>
            <person name="Yoshizaki F."/>
            <person name="Wada S."/>
            <person name="Zhang C."/>
            <person name="Hyatt P.D."/>
            <person name="Larimer F."/>
            <person name="Detter C."/>
            <person name="Doggett N."/>
            <person name="Glavina T."/>
            <person name="Hawkins T."/>
            <person name="Richardson P."/>
            <person name="Lucas S."/>
            <person name="Kohara Y."/>
            <person name="Levine M."/>
            <person name="Satoh N."/>
            <person name="Rokhsar D.S."/>
        </authorList>
    </citation>
    <scope>NUCLEOTIDE SEQUENCE [LARGE SCALE GENOMIC DNA]</scope>
</reference>
<evidence type="ECO:0000256" key="4">
    <source>
        <dbReference type="ARBA" id="ARBA00022989"/>
    </source>
</evidence>
<dbReference type="Gene3D" id="1.10.10.1180">
    <property type="entry name" value="MAN1, winged-helix domain"/>
    <property type="match status" value="1"/>
</dbReference>
<evidence type="ECO:0000313" key="11">
    <source>
        <dbReference type="Proteomes" id="UP000008144"/>
    </source>
</evidence>
<dbReference type="FunFam" id="1.10.720.40:FF:000001">
    <property type="entry name" value="LEM domain containing 2, isoform CRA_a"/>
    <property type="match status" value="1"/>
</dbReference>
<evidence type="ECO:0000256" key="2">
    <source>
        <dbReference type="ARBA" id="ARBA00022553"/>
    </source>
</evidence>
<dbReference type="InterPro" id="IPR011015">
    <property type="entry name" value="LEM/LEM-like_dom_sf"/>
</dbReference>
<dbReference type="InParanoid" id="H2XU03"/>
<dbReference type="SUPFAM" id="SSF63451">
    <property type="entry name" value="LEM domain"/>
    <property type="match status" value="1"/>
</dbReference>
<dbReference type="FunCoup" id="H2XU03">
    <property type="interactions" value="114"/>
</dbReference>
<evidence type="ECO:0000313" key="10">
    <source>
        <dbReference type="Ensembl" id="ENSCINP00000033137.1"/>
    </source>
</evidence>
<dbReference type="GeneTree" id="ENSGT00940000173280"/>
<dbReference type="AlphaFoldDB" id="H2XU03"/>
<dbReference type="Pfam" id="PF09402">
    <property type="entry name" value="MSC"/>
    <property type="match status" value="1"/>
</dbReference>
<feature type="compositionally biased region" description="Basic and acidic residues" evidence="7">
    <location>
        <begin position="121"/>
        <end position="138"/>
    </location>
</feature>
<dbReference type="Gene3D" id="1.10.720.40">
    <property type="match status" value="1"/>
</dbReference>
<feature type="transmembrane region" description="Helical" evidence="8">
    <location>
        <begin position="450"/>
        <end position="470"/>
    </location>
</feature>
<accession>H2XU03</accession>
<dbReference type="CDD" id="cd12934">
    <property type="entry name" value="LEM"/>
    <property type="match status" value="1"/>
</dbReference>
<evidence type="ECO:0000256" key="7">
    <source>
        <dbReference type="SAM" id="MobiDB-lite"/>
    </source>
</evidence>
<proteinExistence type="predicted"/>
<dbReference type="InterPro" id="IPR018996">
    <property type="entry name" value="Man1/Src1-like_C"/>
</dbReference>
<dbReference type="STRING" id="7719.ENSCINP00000033137"/>
<comment type="subcellular location">
    <subcellularLocation>
        <location evidence="1">Nucleus inner membrane</location>
        <topology evidence="1">Multi-pass membrane protein</topology>
    </subcellularLocation>
</comment>
<feature type="compositionally biased region" description="Polar residues" evidence="7">
    <location>
        <begin position="145"/>
        <end position="154"/>
    </location>
</feature>
<evidence type="ECO:0000256" key="3">
    <source>
        <dbReference type="ARBA" id="ARBA00022692"/>
    </source>
</evidence>
<protein>
    <recommendedName>
        <fullName evidence="9">LEM domain-containing protein</fullName>
    </recommendedName>
</protein>
<keyword evidence="3 8" id="KW-0812">Transmembrane</keyword>
<dbReference type="OMA" id="HDYCERT"/>
<dbReference type="PANTHER" id="PTHR13428:SF12">
    <property type="entry name" value="INNER NUCLEAR MEMBRANE PROTEIN MAN1"/>
    <property type="match status" value="1"/>
</dbReference>
<feature type="compositionally biased region" description="Polar residues" evidence="7">
    <location>
        <begin position="106"/>
        <end position="120"/>
    </location>
</feature>
<dbReference type="InterPro" id="IPR052277">
    <property type="entry name" value="INM_ESCRT-Associated"/>
</dbReference>
<dbReference type="GO" id="GO:0030514">
    <property type="term" value="P:negative regulation of BMP signaling pathway"/>
    <property type="evidence" value="ECO:0000318"/>
    <property type="project" value="GO_Central"/>
</dbReference>
<feature type="compositionally biased region" description="Basic and acidic residues" evidence="7">
    <location>
        <begin position="231"/>
        <end position="248"/>
    </location>
</feature>
<feature type="region of interest" description="Disordered" evidence="7">
    <location>
        <begin position="198"/>
        <end position="252"/>
    </location>
</feature>
<keyword evidence="11" id="KW-1185">Reference proteome</keyword>
<feature type="transmembrane region" description="Helical" evidence="8">
    <location>
        <begin position="303"/>
        <end position="323"/>
    </location>
</feature>
<feature type="compositionally biased region" description="Basic residues" evidence="7">
    <location>
        <begin position="65"/>
        <end position="76"/>
    </location>
</feature>